<gene>
    <name evidence="2" type="ORF">CEW87_02705</name>
</gene>
<name>A0A2U8GXB5_9RHOO</name>
<sequence length="65" mass="7353">MKILWKVRVRLHRLFDFSRNDGTHARRQTQTGRGFGSRWDQFDRRGTGDDTGIGGTFAKAGTGQA</sequence>
<accession>A0A2U8GXB5</accession>
<dbReference type="EMBL" id="CP022188">
    <property type="protein sequence ID" value="AWI78359.1"/>
    <property type="molecule type" value="Genomic_DNA"/>
</dbReference>
<protein>
    <submittedName>
        <fullName evidence="2">Uncharacterized protein</fullName>
    </submittedName>
</protein>
<feature type="region of interest" description="Disordered" evidence="1">
    <location>
        <begin position="22"/>
        <end position="65"/>
    </location>
</feature>
<dbReference type="Proteomes" id="UP000244902">
    <property type="component" value="Chromosome"/>
</dbReference>
<evidence type="ECO:0000256" key="1">
    <source>
        <dbReference type="SAM" id="MobiDB-lite"/>
    </source>
</evidence>
<evidence type="ECO:0000313" key="2">
    <source>
        <dbReference type="EMBL" id="AWI78359.1"/>
    </source>
</evidence>
<proteinExistence type="predicted"/>
<dbReference type="AlphaFoldDB" id="A0A2U8GXB5"/>
<evidence type="ECO:0000313" key="3">
    <source>
        <dbReference type="Proteomes" id="UP000244902"/>
    </source>
</evidence>
<organism evidence="2 3">
    <name type="scientific">Parazoarcus communis</name>
    <dbReference type="NCBI Taxonomy" id="41977"/>
    <lineage>
        <taxon>Bacteria</taxon>
        <taxon>Pseudomonadati</taxon>
        <taxon>Pseudomonadota</taxon>
        <taxon>Betaproteobacteria</taxon>
        <taxon>Rhodocyclales</taxon>
        <taxon>Zoogloeaceae</taxon>
        <taxon>Parazoarcus</taxon>
    </lineage>
</organism>
<reference evidence="2 3" key="1">
    <citation type="submission" date="2017-06" db="EMBL/GenBank/DDBJ databases">
        <title>Azoarcus sp. TSNA42 complete genome sequence.</title>
        <authorList>
            <person name="Woo J.-H."/>
            <person name="Kim H.-S."/>
        </authorList>
    </citation>
    <scope>NUCLEOTIDE SEQUENCE [LARGE SCALE GENOMIC DNA]</scope>
    <source>
        <strain evidence="2 3">TSNA42</strain>
    </source>
</reference>